<name>A0A8D9A3V0_9HEMI</name>
<dbReference type="EMBL" id="HBUF01551546">
    <property type="protein sequence ID" value="CAG6759093.1"/>
    <property type="molecule type" value="Transcribed_RNA"/>
</dbReference>
<keyword evidence="1" id="KW-0472">Membrane</keyword>
<keyword evidence="1" id="KW-0812">Transmembrane</keyword>
<accession>A0A8D9A3V0</accession>
<dbReference type="AlphaFoldDB" id="A0A8D9A3V0"/>
<proteinExistence type="predicted"/>
<sequence>MYFCSSQSKKSPFLLKDTFFVDFLIVFIFVIILVYFLLIYLFLKTCDQYLFVRQNLEIDLYIFATSQLNTMFCKPHPHSRKLLQQNIVMLSRFFFSSLLLYFFFPIFLFFFFKV</sequence>
<organism evidence="2">
    <name type="scientific">Cacopsylla melanoneura</name>
    <dbReference type="NCBI Taxonomy" id="428564"/>
    <lineage>
        <taxon>Eukaryota</taxon>
        <taxon>Metazoa</taxon>
        <taxon>Ecdysozoa</taxon>
        <taxon>Arthropoda</taxon>
        <taxon>Hexapoda</taxon>
        <taxon>Insecta</taxon>
        <taxon>Pterygota</taxon>
        <taxon>Neoptera</taxon>
        <taxon>Paraneoptera</taxon>
        <taxon>Hemiptera</taxon>
        <taxon>Sternorrhyncha</taxon>
        <taxon>Psylloidea</taxon>
        <taxon>Psyllidae</taxon>
        <taxon>Psyllinae</taxon>
        <taxon>Cacopsylla</taxon>
    </lineage>
</organism>
<keyword evidence="1" id="KW-1133">Transmembrane helix</keyword>
<protein>
    <submittedName>
        <fullName evidence="2">Uncharacterized protein</fullName>
    </submittedName>
</protein>
<feature type="transmembrane region" description="Helical" evidence="1">
    <location>
        <begin position="20"/>
        <end position="43"/>
    </location>
</feature>
<evidence type="ECO:0000313" key="2">
    <source>
        <dbReference type="EMBL" id="CAG6759093.1"/>
    </source>
</evidence>
<evidence type="ECO:0000256" key="1">
    <source>
        <dbReference type="SAM" id="Phobius"/>
    </source>
</evidence>
<dbReference type="EMBL" id="HBUF01551544">
    <property type="protein sequence ID" value="CAG6759081.1"/>
    <property type="molecule type" value="Transcribed_RNA"/>
</dbReference>
<feature type="transmembrane region" description="Helical" evidence="1">
    <location>
        <begin position="90"/>
        <end position="112"/>
    </location>
</feature>
<reference evidence="2" key="1">
    <citation type="submission" date="2021-05" db="EMBL/GenBank/DDBJ databases">
        <authorList>
            <person name="Alioto T."/>
            <person name="Alioto T."/>
            <person name="Gomez Garrido J."/>
        </authorList>
    </citation>
    <scope>NUCLEOTIDE SEQUENCE</scope>
</reference>